<evidence type="ECO:0000313" key="3">
    <source>
        <dbReference type="Proteomes" id="UP000273158"/>
    </source>
</evidence>
<gene>
    <name evidence="2" type="ORF">C7474_0509</name>
</gene>
<evidence type="ECO:0000256" key="1">
    <source>
        <dbReference type="SAM" id="Phobius"/>
    </source>
</evidence>
<name>A0A498CHJ2_9MICO</name>
<comment type="caution">
    <text evidence="2">The sequence shown here is derived from an EMBL/GenBank/DDBJ whole genome shotgun (WGS) entry which is preliminary data.</text>
</comment>
<sequence length="37" mass="3847">MREAKTGEAGMRAMFAVWSGIIAVGLAVMIALPLAGR</sequence>
<keyword evidence="1" id="KW-0472">Membrane</keyword>
<keyword evidence="1" id="KW-1133">Transmembrane helix</keyword>
<evidence type="ECO:0000313" key="2">
    <source>
        <dbReference type="EMBL" id="RLK52560.1"/>
    </source>
</evidence>
<protein>
    <submittedName>
        <fullName evidence="2">Uncharacterized protein</fullName>
    </submittedName>
</protein>
<reference evidence="2 3" key="1">
    <citation type="journal article" date="2015" name="Stand. Genomic Sci.">
        <title>Genomic Encyclopedia of Bacterial and Archaeal Type Strains, Phase III: the genomes of soil and plant-associated and newly described type strains.</title>
        <authorList>
            <person name="Whitman W.B."/>
            <person name="Woyke T."/>
            <person name="Klenk H.P."/>
            <person name="Zhou Y."/>
            <person name="Lilburn T.G."/>
            <person name="Beck B.J."/>
            <person name="De Vos P."/>
            <person name="Vandamme P."/>
            <person name="Eisen J.A."/>
            <person name="Garrity G."/>
            <person name="Hugenholtz P."/>
            <person name="Kyrpides N.C."/>
        </authorList>
    </citation>
    <scope>NUCLEOTIDE SEQUENCE [LARGE SCALE GENOMIC DNA]</scope>
    <source>
        <strain evidence="2 3">S2T63</strain>
    </source>
</reference>
<organism evidence="2 3">
    <name type="scientific">Microbacterium telephonicum</name>
    <dbReference type="NCBI Taxonomy" id="1714841"/>
    <lineage>
        <taxon>Bacteria</taxon>
        <taxon>Bacillati</taxon>
        <taxon>Actinomycetota</taxon>
        <taxon>Actinomycetes</taxon>
        <taxon>Micrococcales</taxon>
        <taxon>Microbacteriaceae</taxon>
        <taxon>Microbacterium</taxon>
    </lineage>
</organism>
<keyword evidence="3" id="KW-1185">Reference proteome</keyword>
<dbReference type="Proteomes" id="UP000273158">
    <property type="component" value="Unassembled WGS sequence"/>
</dbReference>
<keyword evidence="1" id="KW-0812">Transmembrane</keyword>
<feature type="transmembrane region" description="Helical" evidence="1">
    <location>
        <begin position="12"/>
        <end position="35"/>
    </location>
</feature>
<dbReference type="AlphaFoldDB" id="A0A498CHJ2"/>
<accession>A0A498CHJ2</accession>
<dbReference type="EMBL" id="RCDB01000001">
    <property type="protein sequence ID" value="RLK52560.1"/>
    <property type="molecule type" value="Genomic_DNA"/>
</dbReference>
<proteinExistence type="predicted"/>